<dbReference type="Proteomes" id="UP000326565">
    <property type="component" value="Unassembled WGS sequence"/>
</dbReference>
<feature type="region of interest" description="Disordered" evidence="1">
    <location>
        <begin position="76"/>
        <end position="114"/>
    </location>
</feature>
<evidence type="ECO:0000313" key="2">
    <source>
        <dbReference type="EMBL" id="KAB8067185.1"/>
    </source>
</evidence>
<dbReference type="AlphaFoldDB" id="A0A5N5WHN1"/>
<reference evidence="2 3" key="1">
    <citation type="submission" date="2019-04" db="EMBL/GenBank/DDBJ databases">
        <title>Friends and foes A comparative genomics study of 23 Aspergillus species from section Flavi.</title>
        <authorList>
            <consortium name="DOE Joint Genome Institute"/>
            <person name="Kjaerbolling I."/>
            <person name="Vesth T."/>
            <person name="Frisvad J.C."/>
            <person name="Nybo J.L."/>
            <person name="Theobald S."/>
            <person name="Kildgaard S."/>
            <person name="Isbrandt T."/>
            <person name="Kuo A."/>
            <person name="Sato A."/>
            <person name="Lyhne E.K."/>
            <person name="Kogle M.E."/>
            <person name="Wiebenga A."/>
            <person name="Kun R.S."/>
            <person name="Lubbers R.J."/>
            <person name="Makela M.R."/>
            <person name="Barry K."/>
            <person name="Chovatia M."/>
            <person name="Clum A."/>
            <person name="Daum C."/>
            <person name="Haridas S."/>
            <person name="He G."/>
            <person name="LaButti K."/>
            <person name="Lipzen A."/>
            <person name="Mondo S."/>
            <person name="Riley R."/>
            <person name="Salamov A."/>
            <person name="Simmons B.A."/>
            <person name="Magnuson J.K."/>
            <person name="Henrissat B."/>
            <person name="Mortensen U.H."/>
            <person name="Larsen T.O."/>
            <person name="Devries R.P."/>
            <person name="Grigoriev I.V."/>
            <person name="Machida M."/>
            <person name="Baker S.E."/>
            <person name="Andersen M.R."/>
        </authorList>
    </citation>
    <scope>NUCLEOTIDE SEQUENCE [LARGE SCALE GENOMIC DNA]</scope>
    <source>
        <strain evidence="2 3">CBS 151.66</strain>
    </source>
</reference>
<gene>
    <name evidence="2" type="ORF">BDV29DRAFT_163651</name>
</gene>
<dbReference type="EMBL" id="ML732543">
    <property type="protein sequence ID" value="KAB8067185.1"/>
    <property type="molecule type" value="Genomic_DNA"/>
</dbReference>
<protein>
    <submittedName>
        <fullName evidence="2">Uncharacterized protein</fullName>
    </submittedName>
</protein>
<organism evidence="2 3">
    <name type="scientific">Aspergillus leporis</name>
    <dbReference type="NCBI Taxonomy" id="41062"/>
    <lineage>
        <taxon>Eukaryota</taxon>
        <taxon>Fungi</taxon>
        <taxon>Dikarya</taxon>
        <taxon>Ascomycota</taxon>
        <taxon>Pezizomycotina</taxon>
        <taxon>Eurotiomycetes</taxon>
        <taxon>Eurotiomycetidae</taxon>
        <taxon>Eurotiales</taxon>
        <taxon>Aspergillaceae</taxon>
        <taxon>Aspergillus</taxon>
        <taxon>Aspergillus subgen. Circumdati</taxon>
    </lineage>
</organism>
<sequence>MSADAFQLRGEYRFLADEEGDLETYTGADMDIQSVHFISDIEDLEGMEDDDQQDIFRDDSSPEPLLRPVVEIAAQRGPVTHHGESSYVSDRPRRAAALPHGPGYFQQLNNGTAY</sequence>
<evidence type="ECO:0000313" key="3">
    <source>
        <dbReference type="Proteomes" id="UP000326565"/>
    </source>
</evidence>
<proteinExistence type="predicted"/>
<evidence type="ECO:0000256" key="1">
    <source>
        <dbReference type="SAM" id="MobiDB-lite"/>
    </source>
</evidence>
<name>A0A5N5WHN1_9EURO</name>
<keyword evidence="3" id="KW-1185">Reference proteome</keyword>
<accession>A0A5N5WHN1</accession>